<evidence type="ECO:0000259" key="2">
    <source>
        <dbReference type="Pfam" id="PF07995"/>
    </source>
</evidence>
<dbReference type="Gene3D" id="2.120.10.30">
    <property type="entry name" value="TolB, C-terminal domain"/>
    <property type="match status" value="1"/>
</dbReference>
<dbReference type="AlphaFoldDB" id="A0A5C6CYT8"/>
<dbReference type="Pfam" id="PF07995">
    <property type="entry name" value="GSDH"/>
    <property type="match status" value="1"/>
</dbReference>
<keyword evidence="1" id="KW-0732">Signal</keyword>
<feature type="chain" id="PRO_5022820127" description="Glucose/Sorbosone dehydrogenase domain-containing protein" evidence="1">
    <location>
        <begin position="37"/>
        <end position="586"/>
    </location>
</feature>
<sequence precursor="true">MASIKMNFHRATELRIWLAGLYLAFWFAFSSSPVSAQAPDPGDSTKVLNLTTFATFSSIINSGAIDLQHSYDGTGRVFVSTNEGKIHAFSSTGASLGTFLDLDAPGVLPDFEETLGSFTTRGLTYMTFHPDYGNTGAAGAGKLYTIYKTSEPSTSDHTYTGVGLPTKPGSVISEYAIAEWTVDTNNPNKIDTTSRREVMRFEVSGPSENTHSVGQLIFNPFARPGDPDFGNLYIPLGDMHNEGSVPNWQHVQNANNPFGKVLRINPLQNGINPYSVPADNPLNDGGSFLDNDGNTEEIYAWGFRYPQNLSFAKDAAGNVRLVVFDIGGDDFEEVNLVDLGDNHGWTRYDGPNSGNLSTTLNLPPGSTLEFPATAFDHEIPHIPGATPSGGQTAITGGFVVSDPNDPNFQNQLVFGDLSRGAFFHADFEELVAADAANAQALMYVMNVSIDGGTPGAFRDLIGQPRGDQRFGVDESGRLFVFSRREGEDIIYVTDLIADQRPDTGDFNEDGDVDGADFLMWQRGEVANPPSATHFAKWQANYGTTGLLSATSTAVPEPISVSSSLFILIVIFCQRSKAKFGLSRRAS</sequence>
<feature type="signal peptide" evidence="1">
    <location>
        <begin position="1"/>
        <end position="36"/>
    </location>
</feature>
<dbReference type="InterPro" id="IPR018247">
    <property type="entry name" value="EF_Hand_1_Ca_BS"/>
</dbReference>
<evidence type="ECO:0000313" key="3">
    <source>
        <dbReference type="EMBL" id="TWU28641.1"/>
    </source>
</evidence>
<protein>
    <recommendedName>
        <fullName evidence="2">Glucose/Sorbosone dehydrogenase domain-containing protein</fullName>
    </recommendedName>
</protein>
<feature type="domain" description="Glucose/Sorbosone dehydrogenase" evidence="2">
    <location>
        <begin position="121"/>
        <end position="353"/>
    </location>
</feature>
<proteinExistence type="predicted"/>
<accession>A0A5C6CYT8</accession>
<gene>
    <name evidence="3" type="ORF">Pla144_19330</name>
</gene>
<dbReference type="InterPro" id="IPR012938">
    <property type="entry name" value="Glc/Sorbosone_DH"/>
</dbReference>
<dbReference type="Proteomes" id="UP000318437">
    <property type="component" value="Unassembled WGS sequence"/>
</dbReference>
<dbReference type="EMBL" id="SJPS01000002">
    <property type="protein sequence ID" value="TWU28641.1"/>
    <property type="molecule type" value="Genomic_DNA"/>
</dbReference>
<dbReference type="PROSITE" id="PS00018">
    <property type="entry name" value="EF_HAND_1"/>
    <property type="match status" value="1"/>
</dbReference>
<evidence type="ECO:0000256" key="1">
    <source>
        <dbReference type="SAM" id="SignalP"/>
    </source>
</evidence>
<dbReference type="InterPro" id="IPR011042">
    <property type="entry name" value="6-blade_b-propeller_TolB-like"/>
</dbReference>
<name>A0A5C6CYT8_9BACT</name>
<dbReference type="RefSeq" id="WP_146450324.1">
    <property type="nucleotide sequence ID" value="NZ_SJPS01000002.1"/>
</dbReference>
<dbReference type="OrthoDB" id="9770043at2"/>
<dbReference type="PANTHER" id="PTHR19328:SF13">
    <property type="entry name" value="HIPL1 PROTEIN"/>
    <property type="match status" value="1"/>
</dbReference>
<dbReference type="PANTHER" id="PTHR19328">
    <property type="entry name" value="HEDGEHOG-INTERACTING PROTEIN"/>
    <property type="match status" value="1"/>
</dbReference>
<keyword evidence="4" id="KW-1185">Reference proteome</keyword>
<organism evidence="3 4">
    <name type="scientific">Bythopirellula polymerisocia</name>
    <dbReference type="NCBI Taxonomy" id="2528003"/>
    <lineage>
        <taxon>Bacteria</taxon>
        <taxon>Pseudomonadati</taxon>
        <taxon>Planctomycetota</taxon>
        <taxon>Planctomycetia</taxon>
        <taxon>Pirellulales</taxon>
        <taxon>Lacipirellulaceae</taxon>
        <taxon>Bythopirellula</taxon>
    </lineage>
</organism>
<comment type="caution">
    <text evidence="3">The sequence shown here is derived from an EMBL/GenBank/DDBJ whole genome shotgun (WGS) entry which is preliminary data.</text>
</comment>
<evidence type="ECO:0000313" key="4">
    <source>
        <dbReference type="Proteomes" id="UP000318437"/>
    </source>
</evidence>
<reference evidence="3 4" key="1">
    <citation type="submission" date="2019-02" db="EMBL/GenBank/DDBJ databases">
        <title>Deep-cultivation of Planctomycetes and their phenomic and genomic characterization uncovers novel biology.</title>
        <authorList>
            <person name="Wiegand S."/>
            <person name="Jogler M."/>
            <person name="Boedeker C."/>
            <person name="Pinto D."/>
            <person name="Vollmers J."/>
            <person name="Rivas-Marin E."/>
            <person name="Kohn T."/>
            <person name="Peeters S.H."/>
            <person name="Heuer A."/>
            <person name="Rast P."/>
            <person name="Oberbeckmann S."/>
            <person name="Bunk B."/>
            <person name="Jeske O."/>
            <person name="Meyerdierks A."/>
            <person name="Storesund J.E."/>
            <person name="Kallscheuer N."/>
            <person name="Luecker S."/>
            <person name="Lage O.M."/>
            <person name="Pohl T."/>
            <person name="Merkel B.J."/>
            <person name="Hornburger P."/>
            <person name="Mueller R.-W."/>
            <person name="Bruemmer F."/>
            <person name="Labrenz M."/>
            <person name="Spormann A.M."/>
            <person name="Op Den Camp H."/>
            <person name="Overmann J."/>
            <person name="Amann R."/>
            <person name="Jetten M.S.M."/>
            <person name="Mascher T."/>
            <person name="Medema M.H."/>
            <person name="Devos D.P."/>
            <person name="Kaster A.-K."/>
            <person name="Ovreas L."/>
            <person name="Rohde M."/>
            <person name="Galperin M.Y."/>
            <person name="Jogler C."/>
        </authorList>
    </citation>
    <scope>NUCLEOTIDE SEQUENCE [LARGE SCALE GENOMIC DNA]</scope>
    <source>
        <strain evidence="3 4">Pla144</strain>
    </source>
</reference>